<comment type="caution">
    <text evidence="3">The sequence shown here is derived from an EMBL/GenBank/DDBJ whole genome shotgun (WGS) entry which is preliminary data.</text>
</comment>
<feature type="coiled-coil region" evidence="1">
    <location>
        <begin position="124"/>
        <end position="188"/>
    </location>
</feature>
<dbReference type="AlphaFoldDB" id="A0A8J6H818"/>
<keyword evidence="4" id="KW-1185">Reference proteome</keyword>
<feature type="coiled-coil region" evidence="1">
    <location>
        <begin position="229"/>
        <end position="278"/>
    </location>
</feature>
<sequence length="310" mass="36951">MQFAKGDSHTSDSDKHNPPGSIQVYRIHYIASTIRKMRKAPVCKSEGNRTKTVAKTAVLISSIIIQAGDYKRCLARHLRHFSYEPSKCGWVPGKKKRTGKGRIGKQDEEVFGISKKTARLPEVKKETGKEREMILEKLEEMKEEIKKMRKENQERKKWEEEKNISERVARLERKVENEERRRRKNNIVTSGWRGEGKRKQQIKEEKENFIKENIEVKEFYNISTSGNEKENGKEKVMKQKEKLREKKETEKMFIDNDLTKQEREIQKKLRTIAKEEKREGKEVKMRYSKIVIERIQWRWNAERERLAVFQ</sequence>
<feature type="region of interest" description="Disordered" evidence="2">
    <location>
        <begin position="1"/>
        <end position="21"/>
    </location>
</feature>
<feature type="compositionally biased region" description="Basic and acidic residues" evidence="2">
    <location>
        <begin position="1"/>
        <end position="17"/>
    </location>
</feature>
<evidence type="ECO:0000256" key="2">
    <source>
        <dbReference type="SAM" id="MobiDB-lite"/>
    </source>
</evidence>
<evidence type="ECO:0000256" key="1">
    <source>
        <dbReference type="SAM" id="Coils"/>
    </source>
</evidence>
<gene>
    <name evidence="3" type="ORF">GEV33_012867</name>
</gene>
<reference evidence="3" key="1">
    <citation type="journal article" date="2020" name="J Insects Food Feed">
        <title>The yellow mealworm (Tenebrio molitor) genome: a resource for the emerging insects as food and feed industry.</title>
        <authorList>
            <person name="Eriksson T."/>
            <person name="Andere A."/>
            <person name="Kelstrup H."/>
            <person name="Emery V."/>
            <person name="Picard C."/>
        </authorList>
    </citation>
    <scope>NUCLEOTIDE SEQUENCE</scope>
    <source>
        <strain evidence="3">Stoneville</strain>
        <tissue evidence="3">Whole head</tissue>
    </source>
</reference>
<reference evidence="3" key="2">
    <citation type="submission" date="2021-08" db="EMBL/GenBank/DDBJ databases">
        <authorList>
            <person name="Eriksson T."/>
        </authorList>
    </citation>
    <scope>NUCLEOTIDE SEQUENCE</scope>
    <source>
        <strain evidence="3">Stoneville</strain>
        <tissue evidence="3">Whole head</tissue>
    </source>
</reference>
<keyword evidence="1" id="KW-0175">Coiled coil</keyword>
<dbReference type="Proteomes" id="UP000719412">
    <property type="component" value="Unassembled WGS sequence"/>
</dbReference>
<protein>
    <submittedName>
        <fullName evidence="3">Uncharacterized protein</fullName>
    </submittedName>
</protein>
<evidence type="ECO:0000313" key="3">
    <source>
        <dbReference type="EMBL" id="KAH0809924.1"/>
    </source>
</evidence>
<evidence type="ECO:0000313" key="4">
    <source>
        <dbReference type="Proteomes" id="UP000719412"/>
    </source>
</evidence>
<accession>A0A8J6H818</accession>
<name>A0A8J6H818_TENMO</name>
<proteinExistence type="predicted"/>
<organism evidence="3 4">
    <name type="scientific">Tenebrio molitor</name>
    <name type="common">Yellow mealworm beetle</name>
    <dbReference type="NCBI Taxonomy" id="7067"/>
    <lineage>
        <taxon>Eukaryota</taxon>
        <taxon>Metazoa</taxon>
        <taxon>Ecdysozoa</taxon>
        <taxon>Arthropoda</taxon>
        <taxon>Hexapoda</taxon>
        <taxon>Insecta</taxon>
        <taxon>Pterygota</taxon>
        <taxon>Neoptera</taxon>
        <taxon>Endopterygota</taxon>
        <taxon>Coleoptera</taxon>
        <taxon>Polyphaga</taxon>
        <taxon>Cucujiformia</taxon>
        <taxon>Tenebrionidae</taxon>
        <taxon>Tenebrio</taxon>
    </lineage>
</organism>
<dbReference type="EMBL" id="JABDTM020027821">
    <property type="protein sequence ID" value="KAH0809924.1"/>
    <property type="molecule type" value="Genomic_DNA"/>
</dbReference>